<evidence type="ECO:0000313" key="2">
    <source>
        <dbReference type="Proteomes" id="UP000799764"/>
    </source>
</evidence>
<accession>A0A9P4P3F6</accession>
<keyword evidence="2" id="KW-1185">Reference proteome</keyword>
<comment type="caution">
    <text evidence="1">The sequence shown here is derived from an EMBL/GenBank/DDBJ whole genome shotgun (WGS) entry which is preliminary data.</text>
</comment>
<dbReference type="EMBL" id="MU001515">
    <property type="protein sequence ID" value="KAF2437605.1"/>
    <property type="molecule type" value="Genomic_DNA"/>
</dbReference>
<reference evidence="1" key="1">
    <citation type="journal article" date="2020" name="Stud. Mycol.">
        <title>101 Dothideomycetes genomes: a test case for predicting lifestyles and emergence of pathogens.</title>
        <authorList>
            <person name="Haridas S."/>
            <person name="Albert R."/>
            <person name="Binder M."/>
            <person name="Bloem J."/>
            <person name="Labutti K."/>
            <person name="Salamov A."/>
            <person name="Andreopoulos B."/>
            <person name="Baker S."/>
            <person name="Barry K."/>
            <person name="Bills G."/>
            <person name="Bluhm B."/>
            <person name="Cannon C."/>
            <person name="Castanera R."/>
            <person name="Culley D."/>
            <person name="Daum C."/>
            <person name="Ezra D."/>
            <person name="Gonzalez J."/>
            <person name="Henrissat B."/>
            <person name="Kuo A."/>
            <person name="Liang C."/>
            <person name="Lipzen A."/>
            <person name="Lutzoni F."/>
            <person name="Magnuson J."/>
            <person name="Mondo S."/>
            <person name="Nolan M."/>
            <person name="Ohm R."/>
            <person name="Pangilinan J."/>
            <person name="Park H.-J."/>
            <person name="Ramirez L."/>
            <person name="Alfaro M."/>
            <person name="Sun H."/>
            <person name="Tritt A."/>
            <person name="Yoshinaga Y."/>
            <person name="Zwiers L.-H."/>
            <person name="Turgeon B."/>
            <person name="Goodwin S."/>
            <person name="Spatafora J."/>
            <person name="Crous P."/>
            <person name="Grigoriev I."/>
        </authorList>
    </citation>
    <scope>NUCLEOTIDE SEQUENCE</scope>
    <source>
        <strain evidence="1">CBS 690.94</strain>
    </source>
</reference>
<dbReference type="Proteomes" id="UP000799764">
    <property type="component" value="Unassembled WGS sequence"/>
</dbReference>
<proteinExistence type="predicted"/>
<gene>
    <name evidence="1" type="ORF">P171DRAFT_491946</name>
</gene>
<evidence type="ECO:0000313" key="1">
    <source>
        <dbReference type="EMBL" id="KAF2437605.1"/>
    </source>
</evidence>
<protein>
    <submittedName>
        <fullName evidence="1">Uncharacterized protein</fullName>
    </submittedName>
</protein>
<dbReference type="AlphaFoldDB" id="A0A9P4P3F6"/>
<sequence length="175" mass="19458">MSSKAVLKAWWMRVSSSWASRCFCRTSFTTTFEGFSSGRSGSCNLKKEQAERLLVIQQGTQAILSSSLLLLFTNWKQARALLQIFVEDAEKVSVVSRGFLILASIPKRVASVLSARGRPSSLVTKEPIEQTDRTVTIMRRNVAYKAEVVVIELSEQSEKVASTLQVKTHVQESAD</sequence>
<organism evidence="1 2">
    <name type="scientific">Karstenula rhodostoma CBS 690.94</name>
    <dbReference type="NCBI Taxonomy" id="1392251"/>
    <lineage>
        <taxon>Eukaryota</taxon>
        <taxon>Fungi</taxon>
        <taxon>Dikarya</taxon>
        <taxon>Ascomycota</taxon>
        <taxon>Pezizomycotina</taxon>
        <taxon>Dothideomycetes</taxon>
        <taxon>Pleosporomycetidae</taxon>
        <taxon>Pleosporales</taxon>
        <taxon>Massarineae</taxon>
        <taxon>Didymosphaeriaceae</taxon>
        <taxon>Karstenula</taxon>
    </lineage>
</organism>
<name>A0A9P4P3F6_9PLEO</name>